<evidence type="ECO:0000313" key="3">
    <source>
        <dbReference type="Proteomes" id="UP000218418"/>
    </source>
</evidence>
<dbReference type="PANTHER" id="PTHR22916">
    <property type="entry name" value="GLYCOSYLTRANSFERASE"/>
    <property type="match status" value="1"/>
</dbReference>
<gene>
    <name evidence="2" type="ORF">NIES267_43980</name>
</gene>
<evidence type="ECO:0000313" key="2">
    <source>
        <dbReference type="EMBL" id="BAY84900.1"/>
    </source>
</evidence>
<dbReference type="SUPFAM" id="SSF53448">
    <property type="entry name" value="Nucleotide-diphospho-sugar transferases"/>
    <property type="match status" value="1"/>
</dbReference>
<dbReference type="PANTHER" id="PTHR22916:SF3">
    <property type="entry name" value="UDP-GLCNAC:BETAGAL BETA-1,3-N-ACETYLGLUCOSAMINYLTRANSFERASE-LIKE PROTEIN 1"/>
    <property type="match status" value="1"/>
</dbReference>
<accession>A0A1Z4LUH4</accession>
<sequence>MNISVIIPVFNGAATIEETINSILNQTFKDIEIIIINDGSTDATLEIIEKISDTRIKIFSYPNAGLSASRNRGISQAKGEYISFIDADDLWTPDKLESQWQALQENPQAAVAYSWTNYIDESSKFLKSGRRIKVNGDAFSKLLVTNFLENGSNPLIRKTALEKVGGFDESLSAAEDKDMWLRLAIYQEFICVEEPQILYRTSTTSMSTNLKRQEAESLKVIERAFNYPKAEKLQHLKKQSLSHLYKYLTFKAIEAPPKQRQTLTAIYFWWNCIKNNPAMLKNKNVMIIAVLKIFFPRLVQKCRDVAVLRLHQRFGNTTN</sequence>
<dbReference type="Pfam" id="PF10111">
    <property type="entry name" value="Glyco_tranf_2_2"/>
    <property type="match status" value="1"/>
</dbReference>
<keyword evidence="3" id="KW-1185">Reference proteome</keyword>
<organism evidence="2 3">
    <name type="scientific">Calothrix parasitica NIES-267</name>
    <dbReference type="NCBI Taxonomy" id="1973488"/>
    <lineage>
        <taxon>Bacteria</taxon>
        <taxon>Bacillati</taxon>
        <taxon>Cyanobacteriota</taxon>
        <taxon>Cyanophyceae</taxon>
        <taxon>Nostocales</taxon>
        <taxon>Calotrichaceae</taxon>
        <taxon>Calothrix</taxon>
    </lineage>
</organism>
<feature type="domain" description="Glycosyltransferase 2-like prokaryotic type" evidence="1">
    <location>
        <begin position="4"/>
        <end position="251"/>
    </location>
</feature>
<dbReference type="GO" id="GO:0016757">
    <property type="term" value="F:glycosyltransferase activity"/>
    <property type="evidence" value="ECO:0007669"/>
    <property type="project" value="TreeGrafter"/>
</dbReference>
<dbReference type="AlphaFoldDB" id="A0A1Z4LUH4"/>
<dbReference type="EMBL" id="AP018227">
    <property type="protein sequence ID" value="BAY84900.1"/>
    <property type="molecule type" value="Genomic_DNA"/>
</dbReference>
<dbReference type="InterPro" id="IPR029044">
    <property type="entry name" value="Nucleotide-diphossugar_trans"/>
</dbReference>
<dbReference type="Gene3D" id="3.90.550.10">
    <property type="entry name" value="Spore Coat Polysaccharide Biosynthesis Protein SpsA, Chain A"/>
    <property type="match status" value="1"/>
</dbReference>
<reference evidence="2 3" key="1">
    <citation type="submission" date="2017-06" db="EMBL/GenBank/DDBJ databases">
        <title>Genome sequencing of cyanobaciteial culture collection at National Institute for Environmental Studies (NIES).</title>
        <authorList>
            <person name="Hirose Y."/>
            <person name="Shimura Y."/>
            <person name="Fujisawa T."/>
            <person name="Nakamura Y."/>
            <person name="Kawachi M."/>
        </authorList>
    </citation>
    <scope>NUCLEOTIDE SEQUENCE [LARGE SCALE GENOMIC DNA]</scope>
    <source>
        <strain evidence="2 3">NIES-267</strain>
    </source>
</reference>
<dbReference type="InterPro" id="IPR019290">
    <property type="entry name" value="GlycosylTrfase-like_prok"/>
</dbReference>
<proteinExistence type="predicted"/>
<name>A0A1Z4LUH4_9CYAN</name>
<protein>
    <submittedName>
        <fullName evidence="2">Putative glycosyl transferase</fullName>
    </submittedName>
</protein>
<keyword evidence="2" id="KW-0808">Transferase</keyword>
<dbReference type="OrthoDB" id="9812327at2"/>
<evidence type="ECO:0000259" key="1">
    <source>
        <dbReference type="Pfam" id="PF10111"/>
    </source>
</evidence>
<dbReference type="Proteomes" id="UP000218418">
    <property type="component" value="Chromosome"/>
</dbReference>